<evidence type="ECO:0000313" key="6">
    <source>
        <dbReference type="EMBL" id="GBG27114.1"/>
    </source>
</evidence>
<dbReference type="Gene3D" id="3.40.50.300">
    <property type="entry name" value="P-loop containing nucleotide triphosphate hydrolases"/>
    <property type="match status" value="1"/>
</dbReference>
<feature type="compositionally biased region" description="Polar residues" evidence="4">
    <location>
        <begin position="584"/>
        <end position="595"/>
    </location>
</feature>
<keyword evidence="2 3" id="KW-0040">ANK repeat</keyword>
<dbReference type="PROSITE" id="PS50297">
    <property type="entry name" value="ANK_REP_REGION"/>
    <property type="match status" value="2"/>
</dbReference>
<keyword evidence="1" id="KW-0677">Repeat</keyword>
<keyword evidence="7" id="KW-1185">Reference proteome</keyword>
<dbReference type="SUPFAM" id="SSF48403">
    <property type="entry name" value="Ankyrin repeat"/>
    <property type="match status" value="1"/>
</dbReference>
<dbReference type="PROSITE" id="PS50088">
    <property type="entry name" value="ANK_REPEAT"/>
    <property type="match status" value="2"/>
</dbReference>
<dbReference type="Gene3D" id="3.90.1200.10">
    <property type="match status" value="1"/>
</dbReference>
<feature type="domain" description="Ternary complex associated" evidence="5">
    <location>
        <begin position="835"/>
        <end position="980"/>
    </location>
</feature>
<dbReference type="Pfam" id="PF12796">
    <property type="entry name" value="Ank_2"/>
    <property type="match status" value="2"/>
</dbReference>
<feature type="compositionally biased region" description="Low complexity" evidence="4">
    <location>
        <begin position="623"/>
        <end position="641"/>
    </location>
</feature>
<dbReference type="InterPro" id="IPR045544">
    <property type="entry name" value="TCAD9"/>
</dbReference>
<dbReference type="InterPro" id="IPR036770">
    <property type="entry name" value="Ankyrin_rpt-contain_sf"/>
</dbReference>
<dbReference type="OrthoDB" id="416221at2759"/>
<dbReference type="PANTHER" id="PTHR24198:SF165">
    <property type="entry name" value="ANKYRIN REPEAT-CONTAINING PROTEIN-RELATED"/>
    <property type="match status" value="1"/>
</dbReference>
<feature type="repeat" description="ANK" evidence="3">
    <location>
        <begin position="2037"/>
        <end position="2069"/>
    </location>
</feature>
<dbReference type="InterPro" id="IPR011009">
    <property type="entry name" value="Kinase-like_dom_sf"/>
</dbReference>
<dbReference type="InParanoid" id="A0A2R5GGY6"/>
<dbReference type="SUPFAM" id="SSF56112">
    <property type="entry name" value="Protein kinase-like (PK-like)"/>
    <property type="match status" value="1"/>
</dbReference>
<evidence type="ECO:0000256" key="2">
    <source>
        <dbReference type="ARBA" id="ARBA00023043"/>
    </source>
</evidence>
<evidence type="ECO:0000313" key="7">
    <source>
        <dbReference type="Proteomes" id="UP000241890"/>
    </source>
</evidence>
<sequence>MGDSHDGRSIWPLHQRSQRSHDESEQNSEYSASDASQELKLVESESMDDVFRVEQRPSFENRLGLHGKNRPIRHVDEAALAMAARSPASFVFIGKDLRHSAARSSVYQISSGRRLMLDRARRLDSEVNSAAVSDSLVMQIKIVRYDPDEAYLVNMYEVDKECNISLNLRLVTRLKLEKGRHWGEATADLLRRSLRKISESDSLESMGSSESSAGGTSSPRPSSQHNKRLVEIEQEEEESKREDDQDYDQESGAFAMRSESDDDFLIEGELGLSEDIQIAIHPPTGKSNEIIVELGPAAVAALGSEHFIKCTFYCPRIERERHFVWQWTKDGHVASTLKHSVGFQMSSVAVALSQNNDDSATLRLAGRPTSLPSRAVPPSSTFIFDLDASATNGIIPVTVLRNMLLHRWFFPPRIVDKHILRDIPPDLEGIGPSWIERVNARLREHILEGDIDDVDEDTREAILILFPFACKVALETLGGGFSGAKVYRCVNTNWDGSQEIPSVVKVDDAESLEDEFRRMVEITPLLGENAPRILARATHKDLSALRIELCGATWCLPGAGEYNTHITTFRKLFKSELSRLAKIPTSTNAQASPVSRITRRRRDKVASTTELPHKHYPGAEYGSKISRQSSGDGSSCSNGSRRSLDISGNDSHAMGDCVPHPAIGRCRLVPRSVSETLVQRPGSAQRDPVVASRRLLMRQHSRSAVMQDSHMQTLVLKRSSTMSTESEVTRGTEDQSVVFGEIEAVVGEVFGTILRAGAIDMATVEQKSLFDKDGYPLAATVRRHVVEREHDATADLLLGPQARSLVQKWTGLERMDVREYFVHFLDVLQSYELDTTAPKQRLMGHVHGDLNGANILIDGESIVWLIDFAFSGMRPVLMDLVKLENTLLFEYTPLQTEASPEGIAVAEFAKVVEALVSSTISDLPPLVSLEPDYRAPGHLALDQLWSVLRRIRQHVVAFSEKDPRPEYLHAGRLYYALKTLSFRDLGVEQKRFALASALGHASRLAHLLAPGMLGPQRAVTEYTTADKTVIEAQVSAHFKSLQREQVKHLTMVGAKDALFVDPVSRSRLSVLKQCVNLEIAEHPLGRGDETESNTAKFSIMDVASKIDALLEAFSEAADELPIPGMVCPGDIPMLCAQDQVRLCYTLLSLRTPLEDALQITLEPFAALTTSMQYVPARDLSRRLVFSLVYLESKAFAEAKNTTSQVDGTTKETSAVALLGEATTSALPNVNEKLFLSPLWLRRAALTLFNEVDALHYGQYYSRLAELLPSQLRSHRSSLCLVPLRIRLIDIGRHVHELQLTADDDLIMLYLTHLYGAASTKLAYFRSILFSGRVLLLLDGFDEAGTSREVIVQYLSRFLQRSQDLRVIVTSRETGFVEFQDRFHAIGFKGLKMQPLSTAMTQDIVSRRLQDGEQDPLNLQLQRQIQAEEFRGIAHNPLMLSLLVHVLKSHNEASASSVRRLSGQLTPIESTKALPVAREGAPMLRSQLYALAVDQMLHHGDPKYKRHRSREDKAIGRDLGLLQDPLARSILCNVALLVHSRRYIEVGLDDFGAVVVALSTQGLGVEDEERARISKRLVTVNNGLQRSIQRNLVPLFELRESQTRNSARSRESQAFSRTLIFTHLSLQEHLAAECIAERLALCHGMNDTEGFLHVCSVYFGGHLLEDTWWHDVFLSTCEILSLSSEGALHHLLRALFVTEQVSRHMQATLIALKQVWMTTAKQGNVPALVGLLKQRADINASYVDPSLEGGEMFDLVFVVDQYQNTCLHHAAENNRLVYVDELGANVSFADISRLRSTSNFQSWKPSSTASCNNNLEMHRKLVRTPGDEDVDEEDPKTVPEIVKAIKAQDGDAACALLAENSTVFAASGSTGMTATMWACVMNMPEVLERLLEADKEREFMTVCSRKGNTCLAFAVEHNARECVGQLLARGMSPTWRSRNKDTLLLIATSFGFNEVAAQLIEFGAMSGEAIVVSALQGRDGFVQKLLEICGDDAAHLVNHVVNIGVNPLAAACVAGHQSTIALLLAMGADVNHPINVQMGTCALHVAMQKCNFECIDLLVSNGANVNLASPAESAAVPGQTALSLALSMSDPNAESNEFVSYLRTHGAKTWEEMTPQEQDENTRSWYAIFGPAK</sequence>
<gene>
    <name evidence="6" type="ORF">FCC1311_033372</name>
</gene>
<dbReference type="PANTHER" id="PTHR24198">
    <property type="entry name" value="ANKYRIN REPEAT AND PROTEIN KINASE DOMAIN-CONTAINING PROTEIN"/>
    <property type="match status" value="1"/>
</dbReference>
<proteinExistence type="predicted"/>
<dbReference type="InterPro" id="IPR027417">
    <property type="entry name" value="P-loop_NTPase"/>
</dbReference>
<comment type="caution">
    <text evidence="6">The sequence shown here is derived from an EMBL/GenBank/DDBJ whole genome shotgun (WGS) entry which is preliminary data.</text>
</comment>
<feature type="region of interest" description="Disordered" evidence="4">
    <location>
        <begin position="1"/>
        <end position="37"/>
    </location>
</feature>
<dbReference type="Pfam" id="PF19974">
    <property type="entry name" value="TCAD9"/>
    <property type="match status" value="1"/>
</dbReference>
<dbReference type="SMART" id="SM00248">
    <property type="entry name" value="ANK"/>
    <property type="match status" value="7"/>
</dbReference>
<dbReference type="Proteomes" id="UP000241890">
    <property type="component" value="Unassembled WGS sequence"/>
</dbReference>
<evidence type="ECO:0000259" key="5">
    <source>
        <dbReference type="Pfam" id="PF19974"/>
    </source>
</evidence>
<evidence type="ECO:0000256" key="3">
    <source>
        <dbReference type="PROSITE-ProRule" id="PRU00023"/>
    </source>
</evidence>
<evidence type="ECO:0000256" key="4">
    <source>
        <dbReference type="SAM" id="MobiDB-lite"/>
    </source>
</evidence>
<name>A0A2R5GGY6_9STRA</name>
<reference evidence="6 7" key="1">
    <citation type="submission" date="2017-12" db="EMBL/GenBank/DDBJ databases">
        <title>Sequencing, de novo assembly and annotation of complete genome of a new Thraustochytrid species, strain FCC1311.</title>
        <authorList>
            <person name="Sedici K."/>
            <person name="Godart F."/>
            <person name="Aiese Cigliano R."/>
            <person name="Sanseverino W."/>
            <person name="Barakat M."/>
            <person name="Ortet P."/>
            <person name="Marechal E."/>
            <person name="Cagnac O."/>
            <person name="Amato A."/>
        </authorList>
    </citation>
    <scope>NUCLEOTIDE SEQUENCE [LARGE SCALE GENOMIC DNA]</scope>
</reference>
<feature type="region of interest" description="Disordered" evidence="4">
    <location>
        <begin position="200"/>
        <end position="249"/>
    </location>
</feature>
<protein>
    <submittedName>
        <fullName evidence="6">Ankyrin repeat domain-containing protein 17</fullName>
    </submittedName>
</protein>
<feature type="compositionally biased region" description="Low complexity" evidence="4">
    <location>
        <begin position="203"/>
        <end position="218"/>
    </location>
</feature>
<evidence type="ECO:0000256" key="1">
    <source>
        <dbReference type="ARBA" id="ARBA00022737"/>
    </source>
</evidence>
<organism evidence="6 7">
    <name type="scientific">Hondaea fermentalgiana</name>
    <dbReference type="NCBI Taxonomy" id="2315210"/>
    <lineage>
        <taxon>Eukaryota</taxon>
        <taxon>Sar</taxon>
        <taxon>Stramenopiles</taxon>
        <taxon>Bigyra</taxon>
        <taxon>Labyrinthulomycetes</taxon>
        <taxon>Thraustochytrida</taxon>
        <taxon>Thraustochytriidae</taxon>
        <taxon>Hondaea</taxon>
    </lineage>
</organism>
<accession>A0A2R5GGY6</accession>
<dbReference type="InterPro" id="IPR002110">
    <property type="entry name" value="Ankyrin_rpt"/>
</dbReference>
<dbReference type="Gene3D" id="1.25.40.20">
    <property type="entry name" value="Ankyrin repeat-containing domain"/>
    <property type="match status" value="3"/>
</dbReference>
<feature type="repeat" description="ANK" evidence="3">
    <location>
        <begin position="2002"/>
        <end position="2030"/>
    </location>
</feature>
<feature type="region of interest" description="Disordered" evidence="4">
    <location>
        <begin position="584"/>
        <end position="647"/>
    </location>
</feature>
<dbReference type="EMBL" id="BEYU01000027">
    <property type="protein sequence ID" value="GBG27114.1"/>
    <property type="molecule type" value="Genomic_DNA"/>
</dbReference>
<feature type="compositionally biased region" description="Polar residues" evidence="4">
    <location>
        <begin position="27"/>
        <end position="36"/>
    </location>
</feature>